<dbReference type="KEGG" id="cpm:G5S_0923"/>
<evidence type="ECO:0000313" key="1">
    <source>
        <dbReference type="EMBL" id="AEB41855.1"/>
    </source>
</evidence>
<protein>
    <submittedName>
        <fullName evidence="1">Uncharacterized protein</fullName>
    </submittedName>
</protein>
<gene>
    <name evidence="1" type="ordered locus">G5S_0923</name>
</gene>
<evidence type="ECO:0000313" key="2">
    <source>
        <dbReference type="Proteomes" id="UP000008305"/>
    </source>
</evidence>
<dbReference type="EMBL" id="CP002608">
    <property type="protein sequence ID" value="AEB41855.1"/>
    <property type="molecule type" value="Genomic_DNA"/>
</dbReference>
<name>A0AA34RDQ9_CHLPE</name>
<dbReference type="AlphaFoldDB" id="A0AA34RDQ9"/>
<accession>A0AA34RDQ9</accession>
<sequence>MPLILRNLQKKRKALPKKCMLERIKTANWVCPSGIHAILNLS</sequence>
<organism evidence="1 2">
    <name type="scientific">Chlamydia pecorum (strain ATCC VR-628 / DSM 29919 / E58)</name>
    <name type="common">Chlamydophila pecorum</name>
    <dbReference type="NCBI Taxonomy" id="331635"/>
    <lineage>
        <taxon>Bacteria</taxon>
        <taxon>Pseudomonadati</taxon>
        <taxon>Chlamydiota</taxon>
        <taxon>Chlamydiia</taxon>
        <taxon>Chlamydiales</taxon>
        <taxon>Chlamydiaceae</taxon>
        <taxon>Chlamydia/Chlamydophila group</taxon>
        <taxon>Chlamydia</taxon>
    </lineage>
</organism>
<dbReference type="Proteomes" id="UP000008305">
    <property type="component" value="Chromosome"/>
</dbReference>
<keyword evidence="2" id="KW-1185">Reference proteome</keyword>
<reference evidence="1 2" key="1">
    <citation type="journal article" date="2011" name="J. Bacteriol.">
        <title>Genome sequence of the obligate intracellular animal pathogen Chlamydia pecorum E58.</title>
        <authorList>
            <person name="Mojica S."/>
            <person name="Huot Creasy H."/>
            <person name="Daugherty S."/>
            <person name="Read T.D."/>
            <person name="Kim T."/>
            <person name="Kaltenboeck B."/>
            <person name="Bavoil P."/>
            <person name="Myers G.S."/>
        </authorList>
    </citation>
    <scope>NUCLEOTIDE SEQUENCE [LARGE SCALE GENOMIC DNA]</scope>
    <source>
        <strain evidence="1 2">E58</strain>
    </source>
</reference>
<proteinExistence type="predicted"/>